<comment type="catalytic activity">
    <reaction evidence="5">
        <text>3'-dephospho-CoA + ATP = ADP + CoA + H(+)</text>
        <dbReference type="Rhea" id="RHEA:18245"/>
        <dbReference type="ChEBI" id="CHEBI:15378"/>
        <dbReference type="ChEBI" id="CHEBI:30616"/>
        <dbReference type="ChEBI" id="CHEBI:57287"/>
        <dbReference type="ChEBI" id="CHEBI:57328"/>
        <dbReference type="ChEBI" id="CHEBI:456216"/>
        <dbReference type="EC" id="2.7.1.24"/>
    </reaction>
</comment>
<dbReference type="NCBIfam" id="TIGR00152">
    <property type="entry name" value="dephospho-CoA kinase"/>
    <property type="match status" value="1"/>
</dbReference>
<dbReference type="GO" id="GO:0005524">
    <property type="term" value="F:ATP binding"/>
    <property type="evidence" value="ECO:0007669"/>
    <property type="project" value="UniProtKB-UniRule"/>
</dbReference>
<dbReference type="InterPro" id="IPR001977">
    <property type="entry name" value="Depp_CoAkinase"/>
</dbReference>
<keyword evidence="4 5" id="KW-0173">Coenzyme A biosynthesis</keyword>
<reference evidence="7" key="1">
    <citation type="journal article" date="2020" name="mSystems">
        <title>Genome- and Community-Level Interaction Insights into Carbon Utilization and Element Cycling Functions of Hydrothermarchaeota in Hydrothermal Sediment.</title>
        <authorList>
            <person name="Zhou Z."/>
            <person name="Liu Y."/>
            <person name="Xu W."/>
            <person name="Pan J."/>
            <person name="Luo Z.H."/>
            <person name="Li M."/>
        </authorList>
    </citation>
    <scope>NUCLEOTIDE SEQUENCE [LARGE SCALE GENOMIC DNA]</scope>
    <source>
        <strain evidence="7">SpSt-132</strain>
    </source>
</reference>
<dbReference type="Pfam" id="PF01121">
    <property type="entry name" value="CoaE"/>
    <property type="match status" value="1"/>
</dbReference>
<evidence type="ECO:0000256" key="1">
    <source>
        <dbReference type="ARBA" id="ARBA00009018"/>
    </source>
</evidence>
<dbReference type="SUPFAM" id="SSF52540">
    <property type="entry name" value="P-loop containing nucleoside triphosphate hydrolases"/>
    <property type="match status" value="1"/>
</dbReference>
<dbReference type="PANTHER" id="PTHR10695">
    <property type="entry name" value="DEPHOSPHO-COA KINASE-RELATED"/>
    <property type="match status" value="1"/>
</dbReference>
<dbReference type="GO" id="GO:0015937">
    <property type="term" value="P:coenzyme A biosynthetic process"/>
    <property type="evidence" value="ECO:0007669"/>
    <property type="project" value="UniProtKB-UniRule"/>
</dbReference>
<dbReference type="InterPro" id="IPR027417">
    <property type="entry name" value="P-loop_NTPase"/>
</dbReference>
<keyword evidence="5 7" id="KW-0418">Kinase</keyword>
<gene>
    <name evidence="5" type="primary">coaE</name>
    <name evidence="7" type="ORF">ENO47_03120</name>
</gene>
<name>A0A7C2ZHM8_9AQUI</name>
<evidence type="ECO:0000256" key="5">
    <source>
        <dbReference type="HAMAP-Rule" id="MF_00376"/>
    </source>
</evidence>
<comment type="caution">
    <text evidence="7">The sequence shown here is derived from an EMBL/GenBank/DDBJ whole genome shotgun (WGS) entry which is preliminary data.</text>
</comment>
<dbReference type="GO" id="GO:0004140">
    <property type="term" value="F:dephospho-CoA kinase activity"/>
    <property type="evidence" value="ECO:0007669"/>
    <property type="project" value="UniProtKB-UniRule"/>
</dbReference>
<evidence type="ECO:0000256" key="6">
    <source>
        <dbReference type="NCBIfam" id="TIGR00152"/>
    </source>
</evidence>
<protein>
    <recommendedName>
        <fullName evidence="5 6">Dephospho-CoA kinase</fullName>
        <ecNumber evidence="5 6">2.7.1.24</ecNumber>
    </recommendedName>
    <alternativeName>
        <fullName evidence="5">Dephosphocoenzyme A kinase</fullName>
    </alternativeName>
</protein>
<keyword evidence="5" id="KW-0963">Cytoplasm</keyword>
<dbReference type="UniPathway" id="UPA00241">
    <property type="reaction ID" value="UER00356"/>
</dbReference>
<dbReference type="EMBL" id="DSFP01000031">
    <property type="protein sequence ID" value="HEW45647.1"/>
    <property type="molecule type" value="Genomic_DNA"/>
</dbReference>
<keyword evidence="5 7" id="KW-0808">Transferase</keyword>
<comment type="function">
    <text evidence="5">Catalyzes the phosphorylation of the 3'-hydroxyl group of dephosphocoenzyme A to form coenzyme A.</text>
</comment>
<keyword evidence="3 5" id="KW-0067">ATP-binding</keyword>
<comment type="similarity">
    <text evidence="1 5">Belongs to the CoaE family.</text>
</comment>
<dbReference type="Gene3D" id="3.40.50.300">
    <property type="entry name" value="P-loop containing nucleotide triphosphate hydrolases"/>
    <property type="match status" value="1"/>
</dbReference>
<sequence>MIKIALTGNLASGKSTVGKIFQEAGFYVFDADSIIRQFYEEKGEVYKKVVEAFGKEILDEAGNIDRKKLADVVFENKEKLRILEDITHEALYRKLEEEFEKLPSNSVVVVEASLLIEKGTYKNYHATVLVYAPYETCKLRAIKAGYSPEDFERRWRYQMAPEEKLRYANFIVDNRGSMEDLKRRTSELVKVFKLWSDFE</sequence>
<comment type="subcellular location">
    <subcellularLocation>
        <location evidence="5">Cytoplasm</location>
    </subcellularLocation>
</comment>
<dbReference type="EC" id="2.7.1.24" evidence="5 6"/>
<dbReference type="CDD" id="cd02022">
    <property type="entry name" value="DPCK"/>
    <property type="match status" value="1"/>
</dbReference>
<accession>A0A7C2ZHM8</accession>
<evidence type="ECO:0000256" key="2">
    <source>
        <dbReference type="ARBA" id="ARBA00022741"/>
    </source>
</evidence>
<comment type="pathway">
    <text evidence="5">Cofactor biosynthesis; coenzyme A biosynthesis; CoA from (R)-pantothenate: step 5/5.</text>
</comment>
<evidence type="ECO:0000256" key="3">
    <source>
        <dbReference type="ARBA" id="ARBA00022840"/>
    </source>
</evidence>
<dbReference type="PROSITE" id="PS51219">
    <property type="entry name" value="DPCK"/>
    <property type="match status" value="1"/>
</dbReference>
<keyword evidence="2 5" id="KW-0547">Nucleotide-binding</keyword>
<dbReference type="AlphaFoldDB" id="A0A7C2ZHM8"/>
<dbReference type="HAMAP" id="MF_00376">
    <property type="entry name" value="Dephospho_CoA_kinase"/>
    <property type="match status" value="1"/>
</dbReference>
<evidence type="ECO:0000256" key="4">
    <source>
        <dbReference type="ARBA" id="ARBA00022993"/>
    </source>
</evidence>
<evidence type="ECO:0000313" key="7">
    <source>
        <dbReference type="EMBL" id="HEW45647.1"/>
    </source>
</evidence>
<proteinExistence type="inferred from homology"/>
<organism evidence="7">
    <name type="scientific">Hydrogenobacter sp</name>
    <dbReference type="NCBI Taxonomy" id="2152829"/>
    <lineage>
        <taxon>Bacteria</taxon>
        <taxon>Pseudomonadati</taxon>
        <taxon>Aquificota</taxon>
        <taxon>Aquificia</taxon>
        <taxon>Aquificales</taxon>
        <taxon>Aquificaceae</taxon>
        <taxon>Hydrogenobacter</taxon>
    </lineage>
</organism>
<dbReference type="PANTHER" id="PTHR10695:SF46">
    <property type="entry name" value="BIFUNCTIONAL COENZYME A SYNTHASE-RELATED"/>
    <property type="match status" value="1"/>
</dbReference>
<feature type="binding site" evidence="5">
    <location>
        <begin position="11"/>
        <end position="16"/>
    </location>
    <ligand>
        <name>ATP</name>
        <dbReference type="ChEBI" id="CHEBI:30616"/>
    </ligand>
</feature>
<dbReference type="GO" id="GO:0005737">
    <property type="term" value="C:cytoplasm"/>
    <property type="evidence" value="ECO:0007669"/>
    <property type="project" value="UniProtKB-SubCell"/>
</dbReference>